<reference evidence="2 3" key="1">
    <citation type="journal article" date="2018" name="Int. J. Syst. Evol. Microbiol.">
        <title>Adhaeribacter swui sp. nov., isolated from wet mud.</title>
        <authorList>
            <person name="Kim D.U."/>
            <person name="Kim K.W."/>
            <person name="Kang M.S."/>
            <person name="Kim J.Y."/>
            <person name="Jang J.H."/>
            <person name="Kim M.K."/>
        </authorList>
    </citation>
    <scope>NUCLEOTIDE SEQUENCE [LARGE SCALE GENOMIC DNA]</scope>
    <source>
        <strain evidence="2 3">KCTC 52873</strain>
    </source>
</reference>
<feature type="signal peptide" evidence="1">
    <location>
        <begin position="1"/>
        <end position="19"/>
    </location>
</feature>
<feature type="chain" id="PRO_5028989949" description="PorT family protein" evidence="1">
    <location>
        <begin position="20"/>
        <end position="235"/>
    </location>
</feature>
<gene>
    <name evidence="2" type="ORF">HUW51_11415</name>
</gene>
<sequence length="235" mass="26160">MRKYLFLIILFTSTSVAFGQSLEFSAQVNSGLSWFGGGSAASRSFIIVSDVANSANYTNHPYGKMPGVSYGVSAQVQKITSKNWLFGAQAGYEVLRSKLKVNEISSFAARVITITEGQTVLRNTFINTHVFFGRRLHRGNWDIDVTAGPEMGLGQNSHENGFATENNGNKYISNLDRTHLKTDWRARLQVAAYYRKIGLSLGYAHGLSNYQSNLEGANFKTYARITRLGVIYRFN</sequence>
<name>A0A7G7G823_9BACT</name>
<evidence type="ECO:0008006" key="4">
    <source>
        <dbReference type="Google" id="ProtNLM"/>
    </source>
</evidence>
<proteinExistence type="predicted"/>
<protein>
    <recommendedName>
        <fullName evidence="4">PorT family protein</fullName>
    </recommendedName>
</protein>
<organism evidence="2 3">
    <name type="scientific">Adhaeribacter swui</name>
    <dbReference type="NCBI Taxonomy" id="2086471"/>
    <lineage>
        <taxon>Bacteria</taxon>
        <taxon>Pseudomonadati</taxon>
        <taxon>Bacteroidota</taxon>
        <taxon>Cytophagia</taxon>
        <taxon>Cytophagales</taxon>
        <taxon>Hymenobacteraceae</taxon>
        <taxon>Adhaeribacter</taxon>
    </lineage>
</organism>
<dbReference type="EMBL" id="CP055156">
    <property type="protein sequence ID" value="QNF33307.1"/>
    <property type="molecule type" value="Genomic_DNA"/>
</dbReference>
<dbReference type="RefSeq" id="WP_185274159.1">
    <property type="nucleotide sequence ID" value="NZ_CP055156.1"/>
</dbReference>
<accession>A0A7G7G823</accession>
<evidence type="ECO:0000256" key="1">
    <source>
        <dbReference type="SAM" id="SignalP"/>
    </source>
</evidence>
<dbReference type="KEGG" id="aswu:HUW51_11415"/>
<evidence type="ECO:0000313" key="2">
    <source>
        <dbReference type="EMBL" id="QNF33307.1"/>
    </source>
</evidence>
<dbReference type="AlphaFoldDB" id="A0A7G7G823"/>
<dbReference type="Proteomes" id="UP000515237">
    <property type="component" value="Chromosome"/>
</dbReference>
<keyword evidence="1" id="KW-0732">Signal</keyword>
<evidence type="ECO:0000313" key="3">
    <source>
        <dbReference type="Proteomes" id="UP000515237"/>
    </source>
</evidence>
<keyword evidence="3" id="KW-1185">Reference proteome</keyword>